<proteinExistence type="predicted"/>
<dbReference type="EMBL" id="VFRR01000014">
    <property type="protein sequence ID" value="TPE51846.1"/>
    <property type="molecule type" value="Genomic_DNA"/>
</dbReference>
<accession>A0A501X018</accession>
<keyword evidence="2" id="KW-1185">Reference proteome</keyword>
<reference evidence="1 2" key="1">
    <citation type="submission" date="2019-06" db="EMBL/GenBank/DDBJ databases">
        <title>A novel bacterium of genus Marinomonas, isolated from coastal sand.</title>
        <authorList>
            <person name="Huang H."/>
            <person name="Mo K."/>
            <person name="Hu Y."/>
        </authorList>
    </citation>
    <scope>NUCLEOTIDE SEQUENCE [LARGE SCALE GENOMIC DNA]</scope>
    <source>
        <strain evidence="1 2">HB171799</strain>
    </source>
</reference>
<dbReference type="AlphaFoldDB" id="A0A501X018"/>
<protein>
    <submittedName>
        <fullName evidence="1">Uncharacterized protein</fullName>
    </submittedName>
</protein>
<dbReference type="Proteomes" id="UP000315901">
    <property type="component" value="Unassembled WGS sequence"/>
</dbReference>
<evidence type="ECO:0000313" key="1">
    <source>
        <dbReference type="EMBL" id="TPE51846.1"/>
    </source>
</evidence>
<name>A0A501X018_9GAMM</name>
<gene>
    <name evidence="1" type="ORF">FJM67_08905</name>
</gene>
<comment type="caution">
    <text evidence="1">The sequence shown here is derived from an EMBL/GenBank/DDBJ whole genome shotgun (WGS) entry which is preliminary data.</text>
</comment>
<organism evidence="1 2">
    <name type="scientific">Maribrevibacterium harenarium</name>
    <dbReference type="NCBI Taxonomy" id="2589817"/>
    <lineage>
        <taxon>Bacteria</taxon>
        <taxon>Pseudomonadati</taxon>
        <taxon>Pseudomonadota</taxon>
        <taxon>Gammaproteobacteria</taxon>
        <taxon>Oceanospirillales</taxon>
        <taxon>Oceanospirillaceae</taxon>
        <taxon>Maribrevibacterium</taxon>
    </lineage>
</organism>
<sequence length="62" mass="7549">MALVFRGQWFVVVRECRSFGLLRHVIYRDQMTYEQWRCLSSFLAVQAITTPQRSLRERLWRG</sequence>
<evidence type="ECO:0000313" key="2">
    <source>
        <dbReference type="Proteomes" id="UP000315901"/>
    </source>
</evidence>